<dbReference type="InterPro" id="IPR050109">
    <property type="entry name" value="HTH-type_TetR-like_transc_reg"/>
</dbReference>
<evidence type="ECO:0000256" key="3">
    <source>
        <dbReference type="SAM" id="MobiDB-lite"/>
    </source>
</evidence>
<keyword evidence="6" id="KW-1185">Reference proteome</keyword>
<accession>A0ABN6CFA9</accession>
<dbReference type="PANTHER" id="PTHR30055:SF209">
    <property type="entry name" value="POSSIBLE TRANSCRIPTIONAL REGULATORY PROTEIN (PROBABLY TETR-FAMILY)"/>
    <property type="match status" value="1"/>
</dbReference>
<dbReference type="PROSITE" id="PS50977">
    <property type="entry name" value="HTH_TETR_2"/>
    <property type="match status" value="1"/>
</dbReference>
<dbReference type="Gene3D" id="1.10.357.10">
    <property type="entry name" value="Tetracycline Repressor, domain 2"/>
    <property type="match status" value="1"/>
</dbReference>
<feature type="domain" description="HTH tetR-type" evidence="4">
    <location>
        <begin position="59"/>
        <end position="117"/>
    </location>
</feature>
<dbReference type="PANTHER" id="PTHR30055">
    <property type="entry name" value="HTH-TYPE TRANSCRIPTIONAL REGULATOR RUTR"/>
    <property type="match status" value="1"/>
</dbReference>
<dbReference type="InterPro" id="IPR036271">
    <property type="entry name" value="Tet_transcr_reg_TetR-rel_C_sf"/>
</dbReference>
<evidence type="ECO:0000259" key="4">
    <source>
        <dbReference type="PROSITE" id="PS50977"/>
    </source>
</evidence>
<keyword evidence="1 2" id="KW-0238">DNA-binding</keyword>
<dbReference type="InterPro" id="IPR001647">
    <property type="entry name" value="HTH_TetR"/>
</dbReference>
<feature type="DNA-binding region" description="H-T-H motif" evidence="2">
    <location>
        <begin position="80"/>
        <end position="99"/>
    </location>
</feature>
<protein>
    <submittedName>
        <fullName evidence="5">TetR family transcriptional regulator</fullName>
    </submittedName>
</protein>
<gene>
    <name evidence="5" type="ORF">Aiant_48190</name>
</gene>
<proteinExistence type="predicted"/>
<reference evidence="5 6" key="1">
    <citation type="submission" date="2020-08" db="EMBL/GenBank/DDBJ databases">
        <title>Whole genome shotgun sequence of Actinoplanes ianthinogenes NBRC 13996.</title>
        <authorList>
            <person name="Komaki H."/>
            <person name="Tamura T."/>
        </authorList>
    </citation>
    <scope>NUCLEOTIDE SEQUENCE [LARGE SCALE GENOMIC DNA]</scope>
    <source>
        <strain evidence="5 6">NBRC 13996</strain>
    </source>
</reference>
<name>A0ABN6CFA9_9ACTN</name>
<dbReference type="Proteomes" id="UP000676967">
    <property type="component" value="Chromosome"/>
</dbReference>
<dbReference type="EMBL" id="AP023356">
    <property type="protein sequence ID" value="BCJ44162.1"/>
    <property type="molecule type" value="Genomic_DNA"/>
</dbReference>
<sequence>MVTYGDNPTIRDAGRARNPPGRLPRPTERHGSIAVPVPPEVAKRGTTLCDMPAKRRDAEANRDRILRAAQDLLSRNPTASMDDLAQAAGVVRRTVYAHFPTRDALLDGLSDKVSGHLLGALGGTDRSGLDPEVALADFALTVWTVGAEYRLLMTLADADLGSVSRLHELLAPIRAQGVELLVRGRASGRFATHLPPELLTLALQGMTLSMIQAVNDGVWSDDGVAVATGVLIAAGLPLKAAEEAVAQARNLKVAHD</sequence>
<evidence type="ECO:0000313" key="6">
    <source>
        <dbReference type="Proteomes" id="UP000676967"/>
    </source>
</evidence>
<dbReference type="Pfam" id="PF00440">
    <property type="entry name" value="TetR_N"/>
    <property type="match status" value="1"/>
</dbReference>
<dbReference type="InterPro" id="IPR009057">
    <property type="entry name" value="Homeodomain-like_sf"/>
</dbReference>
<feature type="region of interest" description="Disordered" evidence="3">
    <location>
        <begin position="1"/>
        <end position="33"/>
    </location>
</feature>
<organism evidence="5 6">
    <name type="scientific">Actinoplanes ianthinogenes</name>
    <dbReference type="NCBI Taxonomy" id="122358"/>
    <lineage>
        <taxon>Bacteria</taxon>
        <taxon>Bacillati</taxon>
        <taxon>Actinomycetota</taxon>
        <taxon>Actinomycetes</taxon>
        <taxon>Micromonosporales</taxon>
        <taxon>Micromonosporaceae</taxon>
        <taxon>Actinoplanes</taxon>
    </lineage>
</organism>
<dbReference type="SUPFAM" id="SSF46689">
    <property type="entry name" value="Homeodomain-like"/>
    <property type="match status" value="1"/>
</dbReference>
<dbReference type="SUPFAM" id="SSF48498">
    <property type="entry name" value="Tetracyclin repressor-like, C-terminal domain"/>
    <property type="match status" value="1"/>
</dbReference>
<evidence type="ECO:0000256" key="1">
    <source>
        <dbReference type="ARBA" id="ARBA00023125"/>
    </source>
</evidence>
<evidence type="ECO:0000313" key="5">
    <source>
        <dbReference type="EMBL" id="BCJ44162.1"/>
    </source>
</evidence>
<evidence type="ECO:0000256" key="2">
    <source>
        <dbReference type="PROSITE-ProRule" id="PRU00335"/>
    </source>
</evidence>